<evidence type="ECO:0000313" key="2">
    <source>
        <dbReference type="EMBL" id="UYG53042.1"/>
    </source>
</evidence>
<organism evidence="2 3">
    <name type="scientific">Comamonas endophytica</name>
    <dbReference type="NCBI Taxonomy" id="2949090"/>
    <lineage>
        <taxon>Bacteria</taxon>
        <taxon>Pseudomonadati</taxon>
        <taxon>Pseudomonadota</taxon>
        <taxon>Betaproteobacteria</taxon>
        <taxon>Burkholderiales</taxon>
        <taxon>Comamonadaceae</taxon>
        <taxon>Comamonas</taxon>
    </lineage>
</organism>
<proteinExistence type="predicted"/>
<accession>A0ABY6GEV8</accession>
<evidence type="ECO:0000256" key="1">
    <source>
        <dbReference type="SAM" id="Phobius"/>
    </source>
</evidence>
<keyword evidence="1" id="KW-0472">Membrane</keyword>
<evidence type="ECO:0000313" key="3">
    <source>
        <dbReference type="Proteomes" id="UP001162800"/>
    </source>
</evidence>
<feature type="transmembrane region" description="Helical" evidence="1">
    <location>
        <begin position="121"/>
        <end position="142"/>
    </location>
</feature>
<sequence length="231" mass="25509">MNSAPLGASAHRSRWLPSSESLLGLYVTLAAAAIAIVVGLLVPQVIPLGFLQEDGFVERSTIWVYAVAFVCVLAWHGREAPLDAVSAALLLLAMALREMDLHKALFDISILKSRFYIDAPLWQIAVALAILLPIVAAGAWLAKRHLRRWLAPLSRWNAPMVTVAMLIAALVFAKIADRTPASLEEWGVHHYVPQTLLHVLLSLEEILEWMLPALAIVAALQLRRLREGRTR</sequence>
<name>A0ABY6GEV8_9BURK</name>
<keyword evidence="1" id="KW-1133">Transmembrane helix</keyword>
<feature type="transmembrane region" description="Helical" evidence="1">
    <location>
        <begin position="21"/>
        <end position="42"/>
    </location>
</feature>
<feature type="transmembrane region" description="Helical" evidence="1">
    <location>
        <begin position="196"/>
        <end position="222"/>
    </location>
</feature>
<feature type="transmembrane region" description="Helical" evidence="1">
    <location>
        <begin position="154"/>
        <end position="176"/>
    </location>
</feature>
<protein>
    <submittedName>
        <fullName evidence="2">Uncharacterized protein</fullName>
    </submittedName>
</protein>
<dbReference type="Proteomes" id="UP001162800">
    <property type="component" value="Chromosome"/>
</dbReference>
<gene>
    <name evidence="2" type="ORF">M9799_07450</name>
</gene>
<keyword evidence="1" id="KW-0812">Transmembrane</keyword>
<reference evidence="2" key="1">
    <citation type="submission" date="2022-09" db="EMBL/GenBank/DDBJ databases">
        <title>The complete genome of Acidovorax sp. 5MLIR.</title>
        <authorList>
            <person name="Liu L."/>
            <person name="Yue J."/>
            <person name="Yang F."/>
            <person name="Yuan J."/>
            <person name="Li L."/>
        </authorList>
    </citation>
    <scope>NUCLEOTIDE SEQUENCE</scope>
    <source>
        <strain evidence="2">5MLIR</strain>
    </source>
</reference>
<dbReference type="EMBL" id="CP106881">
    <property type="protein sequence ID" value="UYG53042.1"/>
    <property type="molecule type" value="Genomic_DNA"/>
</dbReference>
<feature type="transmembrane region" description="Helical" evidence="1">
    <location>
        <begin position="62"/>
        <end position="77"/>
    </location>
</feature>
<dbReference type="RefSeq" id="WP_231043065.1">
    <property type="nucleotide sequence ID" value="NZ_CP106881.1"/>
</dbReference>
<keyword evidence="3" id="KW-1185">Reference proteome</keyword>